<protein>
    <recommendedName>
        <fullName evidence="1">Spermatogenesis-associated protein 20-like TRX domain-containing protein</fullName>
    </recommendedName>
</protein>
<dbReference type="OrthoDB" id="1923667at2759"/>
<dbReference type="Pfam" id="PF03190">
    <property type="entry name" value="Thioredox_DsbH"/>
    <property type="match status" value="1"/>
</dbReference>
<evidence type="ECO:0000313" key="3">
    <source>
        <dbReference type="Proteomes" id="UP000678393"/>
    </source>
</evidence>
<sequence>MRMSSSTASQPQFTNRLAQEKSPYLLQHAHNPVDWYPWGEEAFQKAREDNKPIFLSVGYSTCHWCHVMEHESFENVEIGQLLNENFVSIKVDREERPDVDRVYMTFVQATTGSGGWPMSVWLTPDLKPFVGGTYFPPDDRYYNRPGFKSILHIISKKWKENKSEIENQSTQILDALTRGMQATDKGSPVVPTMEASDKGNQMLKKRFDQQYGGFGSAPKFPQPVIFNFLFRYFHRNQTSESGTQALHMSLFTLTKMAYGGIHDHISQGFHRYSTDRIWHVPHFEKMLYDQGQLACSYSDAYQITRDDLYEATAQDIFTYVRRDLSHPVRKPGVTLSDIFCHYYNVKENGNVDPLQDPHDELKKKNVLLITSTVEDTASEFELSVDEVKESLEKSRQILYNIRQKRPRPHLDSKMVAAWNGLMISGFARGGQVLGDPTLTDRAVKAALFLKQYMFESGTGILLRSCYTSDRKTVSQIDSPIRGFADDYAYVIRGLLDLYESCYDDQWIAWAEQLQMKQNQLFWDEDGGGYFSSQRENSSIVLQIKEDQDGAEPSPNSVSAMNLLRLSTILDNTHWREMAERIFKVFAERIENTPVAVPELVSAVMFYHSSPKQIIIVGDRNGEDTKGLIKTLHKHYLPHKVLLVSDGSTDSFLREHVKILSSLVCVDGKATAYVCENFTCSLPVNSCDELEKLLVGSLPA</sequence>
<dbReference type="CDD" id="cd02955">
    <property type="entry name" value="SSP411"/>
    <property type="match status" value="1"/>
</dbReference>
<comment type="caution">
    <text evidence="2">The sequence shown here is derived from an EMBL/GenBank/DDBJ whole genome shotgun (WGS) entry which is preliminary data.</text>
</comment>
<accession>A0A8S3ZPC8</accession>
<name>A0A8S3ZPC8_9EUPU</name>
<reference evidence="2" key="1">
    <citation type="submission" date="2021-04" db="EMBL/GenBank/DDBJ databases">
        <authorList>
            <consortium name="Molecular Ecology Group"/>
        </authorList>
    </citation>
    <scope>NUCLEOTIDE SEQUENCE</scope>
</reference>
<dbReference type="InterPro" id="IPR036249">
    <property type="entry name" value="Thioredoxin-like_sf"/>
</dbReference>
<dbReference type="PIRSF" id="PIRSF006402">
    <property type="entry name" value="UCP006402_thioredoxin"/>
    <property type="match status" value="1"/>
</dbReference>
<organism evidence="2 3">
    <name type="scientific">Candidula unifasciata</name>
    <dbReference type="NCBI Taxonomy" id="100452"/>
    <lineage>
        <taxon>Eukaryota</taxon>
        <taxon>Metazoa</taxon>
        <taxon>Spiralia</taxon>
        <taxon>Lophotrochozoa</taxon>
        <taxon>Mollusca</taxon>
        <taxon>Gastropoda</taxon>
        <taxon>Heterobranchia</taxon>
        <taxon>Euthyneura</taxon>
        <taxon>Panpulmonata</taxon>
        <taxon>Eupulmonata</taxon>
        <taxon>Stylommatophora</taxon>
        <taxon>Helicina</taxon>
        <taxon>Helicoidea</taxon>
        <taxon>Geomitridae</taxon>
        <taxon>Candidula</taxon>
    </lineage>
</organism>
<dbReference type="PANTHER" id="PTHR42899">
    <property type="entry name" value="SPERMATOGENESIS-ASSOCIATED PROTEIN 20"/>
    <property type="match status" value="1"/>
</dbReference>
<dbReference type="EMBL" id="CAJHNH020004613">
    <property type="protein sequence ID" value="CAG5131387.1"/>
    <property type="molecule type" value="Genomic_DNA"/>
</dbReference>
<dbReference type="InterPro" id="IPR008928">
    <property type="entry name" value="6-hairpin_glycosidase_sf"/>
</dbReference>
<dbReference type="InterPro" id="IPR004879">
    <property type="entry name" value="Ssp411-like_TRX"/>
</dbReference>
<dbReference type="Proteomes" id="UP000678393">
    <property type="component" value="Unassembled WGS sequence"/>
</dbReference>
<proteinExistence type="predicted"/>
<dbReference type="AlphaFoldDB" id="A0A8S3ZPC8"/>
<dbReference type="InterPro" id="IPR024705">
    <property type="entry name" value="Ssp411"/>
</dbReference>
<dbReference type="Gene3D" id="1.50.10.10">
    <property type="match status" value="1"/>
</dbReference>
<evidence type="ECO:0000259" key="1">
    <source>
        <dbReference type="Pfam" id="PF03190"/>
    </source>
</evidence>
<gene>
    <name evidence="2" type="ORF">CUNI_LOCUS16945</name>
</gene>
<dbReference type="Gene3D" id="3.40.30.10">
    <property type="entry name" value="Glutaredoxin"/>
    <property type="match status" value="1"/>
</dbReference>
<dbReference type="SUPFAM" id="SSF48208">
    <property type="entry name" value="Six-hairpin glycosidases"/>
    <property type="match status" value="1"/>
</dbReference>
<dbReference type="PANTHER" id="PTHR42899:SF1">
    <property type="entry name" value="SPERMATOGENESIS-ASSOCIATED PROTEIN 20"/>
    <property type="match status" value="1"/>
</dbReference>
<evidence type="ECO:0000313" key="2">
    <source>
        <dbReference type="EMBL" id="CAG5131387.1"/>
    </source>
</evidence>
<keyword evidence="3" id="KW-1185">Reference proteome</keyword>
<dbReference type="SUPFAM" id="SSF52833">
    <property type="entry name" value="Thioredoxin-like"/>
    <property type="match status" value="1"/>
</dbReference>
<dbReference type="InterPro" id="IPR012341">
    <property type="entry name" value="6hp_glycosidase-like_sf"/>
</dbReference>
<feature type="domain" description="Spermatogenesis-associated protein 20-like TRX" evidence="1">
    <location>
        <begin position="14"/>
        <end position="176"/>
    </location>
</feature>
<dbReference type="GO" id="GO:0005975">
    <property type="term" value="P:carbohydrate metabolic process"/>
    <property type="evidence" value="ECO:0007669"/>
    <property type="project" value="InterPro"/>
</dbReference>